<dbReference type="OrthoDB" id="9811721at2"/>
<name>A0A089LSH7_9BACL</name>
<evidence type="ECO:0000256" key="4">
    <source>
        <dbReference type="ARBA" id="ARBA00022475"/>
    </source>
</evidence>
<keyword evidence="7 8" id="KW-0472">Membrane</keyword>
<dbReference type="InterPro" id="IPR000522">
    <property type="entry name" value="ABC_transptr_permease_BtuC"/>
</dbReference>
<feature type="transmembrane region" description="Helical" evidence="8">
    <location>
        <begin position="197"/>
        <end position="216"/>
    </location>
</feature>
<feature type="transmembrane region" description="Helical" evidence="8">
    <location>
        <begin position="280"/>
        <end position="305"/>
    </location>
</feature>
<gene>
    <name evidence="9" type="ORF">PSTEL_12885</name>
</gene>
<protein>
    <submittedName>
        <fullName evidence="9">Ferrichrome ABC transporter permease</fullName>
    </submittedName>
</protein>
<feature type="transmembrane region" description="Helical" evidence="8">
    <location>
        <begin position="67"/>
        <end position="87"/>
    </location>
</feature>
<keyword evidence="6 8" id="KW-1133">Transmembrane helix</keyword>
<dbReference type="GO" id="GO:0022857">
    <property type="term" value="F:transmembrane transporter activity"/>
    <property type="evidence" value="ECO:0007669"/>
    <property type="project" value="InterPro"/>
</dbReference>
<feature type="transmembrane region" description="Helical" evidence="8">
    <location>
        <begin position="242"/>
        <end position="268"/>
    </location>
</feature>
<dbReference type="Proteomes" id="UP000029507">
    <property type="component" value="Chromosome"/>
</dbReference>
<dbReference type="EMBL" id="CP009286">
    <property type="protein sequence ID" value="AIQ63847.1"/>
    <property type="molecule type" value="Genomic_DNA"/>
</dbReference>
<keyword evidence="10" id="KW-1185">Reference proteome</keyword>
<keyword evidence="4" id="KW-1003">Cell membrane</keyword>
<feature type="transmembrane region" description="Helical" evidence="8">
    <location>
        <begin position="12"/>
        <end position="35"/>
    </location>
</feature>
<dbReference type="PANTHER" id="PTHR30472">
    <property type="entry name" value="FERRIC ENTEROBACTIN TRANSPORT SYSTEM PERMEASE PROTEIN"/>
    <property type="match status" value="1"/>
</dbReference>
<evidence type="ECO:0000256" key="8">
    <source>
        <dbReference type="SAM" id="Phobius"/>
    </source>
</evidence>
<dbReference type="Gene3D" id="1.10.3470.10">
    <property type="entry name" value="ABC transporter involved in vitamin B12 uptake, BtuC"/>
    <property type="match status" value="1"/>
</dbReference>
<dbReference type="Pfam" id="PF01032">
    <property type="entry name" value="FecCD"/>
    <property type="match status" value="1"/>
</dbReference>
<evidence type="ECO:0000256" key="3">
    <source>
        <dbReference type="ARBA" id="ARBA00022448"/>
    </source>
</evidence>
<comment type="similarity">
    <text evidence="2">Belongs to the binding-protein-dependent transport system permease family. FecCD subfamily.</text>
</comment>
<keyword evidence="5 8" id="KW-0812">Transmembrane</keyword>
<comment type="subcellular location">
    <subcellularLocation>
        <location evidence="1">Cell membrane</location>
        <topology evidence="1">Multi-pass membrane protein</topology>
    </subcellularLocation>
</comment>
<evidence type="ECO:0000256" key="7">
    <source>
        <dbReference type="ARBA" id="ARBA00023136"/>
    </source>
</evidence>
<evidence type="ECO:0000256" key="1">
    <source>
        <dbReference type="ARBA" id="ARBA00004651"/>
    </source>
</evidence>
<feature type="transmembrane region" description="Helical" evidence="8">
    <location>
        <begin position="93"/>
        <end position="115"/>
    </location>
</feature>
<evidence type="ECO:0000313" key="9">
    <source>
        <dbReference type="EMBL" id="AIQ63847.1"/>
    </source>
</evidence>
<dbReference type="HOGENOM" id="CLU_013016_1_0_9"/>
<evidence type="ECO:0000256" key="6">
    <source>
        <dbReference type="ARBA" id="ARBA00022989"/>
    </source>
</evidence>
<dbReference type="GO" id="GO:0005886">
    <property type="term" value="C:plasma membrane"/>
    <property type="evidence" value="ECO:0007669"/>
    <property type="project" value="UniProtKB-SubCell"/>
</dbReference>
<dbReference type="PANTHER" id="PTHR30472:SF30">
    <property type="entry name" value="IRON-UPTAKE SYSTEM PERMEASE PROTEIN FEUB"/>
    <property type="match status" value="1"/>
</dbReference>
<feature type="transmembrane region" description="Helical" evidence="8">
    <location>
        <begin position="311"/>
        <end position="329"/>
    </location>
</feature>
<accession>A0A089LSH7</accession>
<evidence type="ECO:0000256" key="5">
    <source>
        <dbReference type="ARBA" id="ARBA00022692"/>
    </source>
</evidence>
<dbReference type="RefSeq" id="WP_038695677.1">
    <property type="nucleotide sequence ID" value="NZ_CP009286.1"/>
</dbReference>
<organism evidence="9 10">
    <name type="scientific">Paenibacillus stellifer</name>
    <dbReference type="NCBI Taxonomy" id="169760"/>
    <lineage>
        <taxon>Bacteria</taxon>
        <taxon>Bacillati</taxon>
        <taxon>Bacillota</taxon>
        <taxon>Bacilli</taxon>
        <taxon>Bacillales</taxon>
        <taxon>Paenibacillaceae</taxon>
        <taxon>Paenibacillus</taxon>
    </lineage>
</organism>
<keyword evidence="3" id="KW-0813">Transport</keyword>
<reference evidence="9 10" key="1">
    <citation type="submission" date="2014-08" db="EMBL/GenBank/DDBJ databases">
        <title>Comparative genomics of the Paenibacillus odorifer group.</title>
        <authorList>
            <person name="den Bakker H.C."/>
            <person name="Tsai Y.-C."/>
            <person name="Martin N."/>
            <person name="Korlach J."/>
            <person name="Wiedmann M."/>
        </authorList>
    </citation>
    <scope>NUCLEOTIDE SEQUENCE [LARGE SCALE GENOMIC DNA]</scope>
    <source>
        <strain evidence="9 10">DSM 14472</strain>
    </source>
</reference>
<evidence type="ECO:0000256" key="2">
    <source>
        <dbReference type="ARBA" id="ARBA00007935"/>
    </source>
</evidence>
<dbReference type="FunFam" id="1.10.3470.10:FF:000001">
    <property type="entry name" value="Vitamin B12 ABC transporter permease BtuC"/>
    <property type="match status" value="1"/>
</dbReference>
<feature type="transmembrane region" description="Helical" evidence="8">
    <location>
        <begin position="154"/>
        <end position="176"/>
    </location>
</feature>
<feature type="transmembrane region" description="Helical" evidence="8">
    <location>
        <begin position="122"/>
        <end position="142"/>
    </location>
</feature>
<dbReference type="InterPro" id="IPR037294">
    <property type="entry name" value="ABC_BtuC-like"/>
</dbReference>
<evidence type="ECO:0000313" key="10">
    <source>
        <dbReference type="Proteomes" id="UP000029507"/>
    </source>
</evidence>
<dbReference type="KEGG" id="pste:PSTEL_12885"/>
<dbReference type="GO" id="GO:0033214">
    <property type="term" value="P:siderophore-iron import into cell"/>
    <property type="evidence" value="ECO:0007669"/>
    <property type="project" value="TreeGrafter"/>
</dbReference>
<sequence>MELGIRSNRLPAAIFAIAPAAAVLTVVLSIIYGAADISAAEVWQAVFAFDQGNINHQIIIHSRLPRACGALLIGACLAVSGAVMQGITRNDLASPSLLGVSDGSVFAVTFCMIYFPQISGGSLVLVSMIGSLLGALLVFGLARLIPGAESPVTLAILGTLIGMFLNGVSDAAAMYYHIPQRISFWYNARLNQIDPTLLLLCLPFALAGLVLVLMQAKSVSALSLGEEISSGLGQRVRLVKGLAMISVALLTGISVALAGKIAFIGLIIPHIAKKLGGADYRMAIPLSGVLGGLFLAVCDLISRLINHPFETPVGVVTAMFGVPFFLYLIRRKGGGRRG</sequence>
<dbReference type="SUPFAM" id="SSF81345">
    <property type="entry name" value="ABC transporter involved in vitamin B12 uptake, BtuC"/>
    <property type="match status" value="1"/>
</dbReference>
<proteinExistence type="inferred from homology"/>
<dbReference type="AlphaFoldDB" id="A0A089LSH7"/>
<dbReference type="CDD" id="cd06550">
    <property type="entry name" value="TM_ABC_iron-siderophores_like"/>
    <property type="match status" value="1"/>
</dbReference>
<dbReference type="STRING" id="169760.PSTEL_12885"/>